<feature type="region of interest" description="Disordered" evidence="1">
    <location>
        <begin position="213"/>
        <end position="257"/>
    </location>
</feature>
<feature type="region of interest" description="Disordered" evidence="1">
    <location>
        <begin position="321"/>
        <end position="342"/>
    </location>
</feature>
<accession>A0A9X0BT09</accession>
<keyword evidence="4" id="KW-1185">Reference proteome</keyword>
<evidence type="ECO:0000256" key="1">
    <source>
        <dbReference type="SAM" id="MobiDB-lite"/>
    </source>
</evidence>
<dbReference type="GeneID" id="81626067"/>
<sequence>MAPLGEPQTGIHSFSFSRSTPSRAHQPNHNNPTHIRDYINTGTFVQLLAGTVGIFILSVLFWKTGQFLRARTRHRVLQEGKQPTSRFARTWYGWVPLEIHERNKSRFRKAFRYILDWFSWESPRTSYEWMWWDPGCEARDERRARRKRLRLLPRFLQSTEFTPAFSAAYPRSSVECHGALMSGNSGPNSQDIRPASEWETAVNAWSQPAELFDGRSNRPTTSMPHHRLHSFPEELTQRRSSPVGEGARHSGVRKNASHLTLPSKIHSVSSSVNGRRDYRRDDMWQLNRRPRIRHLSLASFESENTQIAEYDGGLGPALASHTRHDCSSIPSTLSSRKSHRPMRRYSAWSAKMQIGVRSYVEQRRKDSSGPPGTPATAVWTTSRSEQSIWDLHQAQMMTNNRASKSTFENTPVSMAAAPGSKLIERQITLTVDHTSANSGRFNTAPVRVRPPGKPKSFVMHTSNEPLHSWHGRRGVSPKDLTVQVLPGRARRSTRSQATPNCRRLRRKGREKVPFPTAKLSDWELRLIDQLNRKVKWVYDEMTPGHRPYQFSLLANHWLNTATWVVTDPVSRVSTDYRRRWGDPRFPLPGSSDSGVPRPKYAKNRQRRARIPRIDSWRIAVNRQRKVSGNRNILHSVELYEESAEEPPDGHTDPAAWMLPKPPQGHAMSNKQKNAWYDGGAGWQEKLEDWQQVGRGYRLDKFIHEGRANRTRVREVASSFQRGCLAASLALLPRERARSPT</sequence>
<keyword evidence="2" id="KW-1133">Transmembrane helix</keyword>
<evidence type="ECO:0000313" key="3">
    <source>
        <dbReference type="EMBL" id="KAJ5482770.1"/>
    </source>
</evidence>
<keyword evidence="2" id="KW-0812">Transmembrane</keyword>
<evidence type="ECO:0000313" key="4">
    <source>
        <dbReference type="Proteomes" id="UP001148312"/>
    </source>
</evidence>
<organism evidence="3 4">
    <name type="scientific">Penicillium diatomitis</name>
    <dbReference type="NCBI Taxonomy" id="2819901"/>
    <lineage>
        <taxon>Eukaryota</taxon>
        <taxon>Fungi</taxon>
        <taxon>Dikarya</taxon>
        <taxon>Ascomycota</taxon>
        <taxon>Pezizomycotina</taxon>
        <taxon>Eurotiomycetes</taxon>
        <taxon>Eurotiomycetidae</taxon>
        <taxon>Eurotiales</taxon>
        <taxon>Aspergillaceae</taxon>
        <taxon>Penicillium</taxon>
    </lineage>
</organism>
<name>A0A9X0BT09_9EURO</name>
<reference evidence="3" key="2">
    <citation type="journal article" date="2023" name="IMA Fungus">
        <title>Comparative genomic study of the Penicillium genus elucidates a diverse pangenome and 15 lateral gene transfer events.</title>
        <authorList>
            <person name="Petersen C."/>
            <person name="Sorensen T."/>
            <person name="Nielsen M.R."/>
            <person name="Sondergaard T.E."/>
            <person name="Sorensen J.L."/>
            <person name="Fitzpatrick D.A."/>
            <person name="Frisvad J.C."/>
            <person name="Nielsen K.L."/>
        </authorList>
    </citation>
    <scope>NUCLEOTIDE SEQUENCE</scope>
    <source>
        <strain evidence="3">IBT 30728</strain>
    </source>
</reference>
<feature type="region of interest" description="Disordered" evidence="1">
    <location>
        <begin position="1"/>
        <end position="33"/>
    </location>
</feature>
<dbReference type="AlphaFoldDB" id="A0A9X0BT09"/>
<dbReference type="EMBL" id="JAPWDQ010000008">
    <property type="protein sequence ID" value="KAJ5482770.1"/>
    <property type="molecule type" value="Genomic_DNA"/>
</dbReference>
<evidence type="ECO:0000256" key="2">
    <source>
        <dbReference type="SAM" id="Phobius"/>
    </source>
</evidence>
<reference evidence="3" key="1">
    <citation type="submission" date="2022-12" db="EMBL/GenBank/DDBJ databases">
        <authorList>
            <person name="Petersen C."/>
        </authorList>
    </citation>
    <scope>NUCLEOTIDE SEQUENCE</scope>
    <source>
        <strain evidence="3">IBT 30728</strain>
    </source>
</reference>
<feature type="compositionally biased region" description="Polar residues" evidence="1">
    <location>
        <begin position="10"/>
        <end position="33"/>
    </location>
</feature>
<feature type="region of interest" description="Disordered" evidence="1">
    <location>
        <begin position="587"/>
        <end position="606"/>
    </location>
</feature>
<protein>
    <submittedName>
        <fullName evidence="3">Uncharacterized protein</fullName>
    </submittedName>
</protein>
<feature type="transmembrane region" description="Helical" evidence="2">
    <location>
        <begin position="44"/>
        <end position="62"/>
    </location>
</feature>
<feature type="region of interest" description="Disordered" evidence="1">
    <location>
        <begin position="361"/>
        <end position="380"/>
    </location>
</feature>
<dbReference type="RefSeq" id="XP_056788742.1">
    <property type="nucleotide sequence ID" value="XM_056935818.1"/>
</dbReference>
<dbReference type="Proteomes" id="UP001148312">
    <property type="component" value="Unassembled WGS sequence"/>
</dbReference>
<comment type="caution">
    <text evidence="3">The sequence shown here is derived from an EMBL/GenBank/DDBJ whole genome shotgun (WGS) entry which is preliminary data.</text>
</comment>
<keyword evidence="2" id="KW-0472">Membrane</keyword>
<proteinExistence type="predicted"/>
<gene>
    <name evidence="3" type="ORF">N7539_006216</name>
</gene>